<accession>A0A1I6XEL6</accession>
<evidence type="ECO:0008006" key="3">
    <source>
        <dbReference type="Google" id="ProtNLM"/>
    </source>
</evidence>
<dbReference type="EMBL" id="FPBD01000001">
    <property type="protein sequence ID" value="SFT36626.1"/>
    <property type="molecule type" value="Genomic_DNA"/>
</dbReference>
<evidence type="ECO:0000313" key="2">
    <source>
        <dbReference type="Proteomes" id="UP000183371"/>
    </source>
</evidence>
<dbReference type="RefSeq" id="WP_054784980.1">
    <property type="nucleotide sequence ID" value="NZ_FPBD01000001.1"/>
</dbReference>
<gene>
    <name evidence="1" type="ORF">SAMN05444141_101130</name>
</gene>
<keyword evidence="2" id="KW-1185">Reference proteome</keyword>
<reference evidence="2" key="1">
    <citation type="submission" date="2016-10" db="EMBL/GenBank/DDBJ databases">
        <authorList>
            <person name="Varghese N."/>
            <person name="Submissions S."/>
        </authorList>
    </citation>
    <scope>NUCLEOTIDE SEQUENCE [LARGE SCALE GENOMIC DNA]</scope>
    <source>
        <strain evidence="2">DSM 17465</strain>
    </source>
</reference>
<evidence type="ECO:0000313" key="1">
    <source>
        <dbReference type="EMBL" id="SFT36626.1"/>
    </source>
</evidence>
<proteinExistence type="predicted"/>
<organism evidence="1 2">
    <name type="scientific">Pseudovibrio denitrificans</name>
    <dbReference type="NCBI Taxonomy" id="258256"/>
    <lineage>
        <taxon>Bacteria</taxon>
        <taxon>Pseudomonadati</taxon>
        <taxon>Pseudomonadota</taxon>
        <taxon>Alphaproteobacteria</taxon>
        <taxon>Hyphomicrobiales</taxon>
        <taxon>Stappiaceae</taxon>
        <taxon>Pseudovibrio</taxon>
    </lineage>
</organism>
<dbReference type="AlphaFoldDB" id="A0A1I6XEL6"/>
<name>A0A1I6XEL6_9HYPH</name>
<protein>
    <recommendedName>
        <fullName evidence="3">N-acetyltransferase domain-containing protein</fullName>
    </recommendedName>
</protein>
<sequence length="240" mass="26925">MQTKTDQTIQQQEAVDNNADLYRHMFEAHGVSFEWSSGLFYTSEQPLPFYSSIVTLKPAASLQTINELTANTSFPIFIKDSFADLPLETLGFSTLFDASWLYLEAPVLADISDWQLISTPEQLESWEASWKNAGNQTDRAMFPPKLLDNPDFEFWGYLEGSKITKGFIGNHAGTSVGLSNFFAEDLSPHTFRQIATLLHRWKPEKPVTGYARGDALLNARAAGFETSGKLKVWHKPYSGS</sequence>
<dbReference type="Proteomes" id="UP000183371">
    <property type="component" value="Unassembled WGS sequence"/>
</dbReference>